<accession>W8X3Y0</accession>
<protein>
    <submittedName>
        <fullName evidence="1">Uncharacterized protein</fullName>
    </submittedName>
</protein>
<sequence length="69" mass="7297">MPACADHDNIVFPLGFGAMPCPSPVFIVTQPVADQAEDRVAITHGLLASMMAHPVWCDGCSTSKAGRTR</sequence>
<dbReference type="HOGENOM" id="CLU_2768229_0_0_4"/>
<dbReference type="STRING" id="1437824.BN940_07891"/>
<reference evidence="1 2" key="1">
    <citation type="journal article" date="2014" name="BMC Microbiol.">
        <title>The oxygen-independent metabolism of cyclic monoterpenes in Castellaniella defragrans 65Phen.</title>
        <authorList>
            <person name="Petasch J."/>
            <person name="Disch E.M."/>
            <person name="Markert S."/>
            <person name="Becher D."/>
            <person name="Schweder T."/>
            <person name="Huttel B."/>
            <person name="Reinhardt R."/>
            <person name="Harder J."/>
        </authorList>
    </citation>
    <scope>NUCLEOTIDE SEQUENCE [LARGE SCALE GENOMIC DNA]</scope>
    <source>
        <strain evidence="1">65Phen</strain>
    </source>
</reference>
<dbReference type="KEGG" id="cdn:BN940_07891"/>
<dbReference type="Proteomes" id="UP000019805">
    <property type="component" value="Chromosome"/>
</dbReference>
<organism evidence="1 2">
    <name type="scientific">Castellaniella defragrans (strain DSM 12143 / CCUG 39792 / 65Phen)</name>
    <name type="common">Alcaligenes defragrans</name>
    <dbReference type="NCBI Taxonomy" id="1437824"/>
    <lineage>
        <taxon>Bacteria</taxon>
        <taxon>Pseudomonadati</taxon>
        <taxon>Pseudomonadota</taxon>
        <taxon>Betaproteobacteria</taxon>
        <taxon>Burkholderiales</taxon>
        <taxon>Alcaligenaceae</taxon>
        <taxon>Castellaniella</taxon>
    </lineage>
</organism>
<name>W8X3Y0_CASD6</name>
<evidence type="ECO:0000313" key="1">
    <source>
        <dbReference type="EMBL" id="CDM24041.1"/>
    </source>
</evidence>
<proteinExistence type="predicted"/>
<keyword evidence="2" id="KW-1185">Reference proteome</keyword>
<dbReference type="EMBL" id="HG916765">
    <property type="protein sequence ID" value="CDM24041.1"/>
    <property type="molecule type" value="Genomic_DNA"/>
</dbReference>
<dbReference type="AlphaFoldDB" id="W8X3Y0"/>
<gene>
    <name evidence="1" type="ORF">BN940_07891</name>
</gene>
<evidence type="ECO:0000313" key="2">
    <source>
        <dbReference type="Proteomes" id="UP000019805"/>
    </source>
</evidence>